<dbReference type="InterPro" id="IPR027417">
    <property type="entry name" value="P-loop_NTPase"/>
</dbReference>
<evidence type="ECO:0000256" key="2">
    <source>
        <dbReference type="ARBA" id="ARBA00022741"/>
    </source>
</evidence>
<comment type="caution">
    <text evidence="13">The sequence shown here is derived from an EMBL/GenBank/DDBJ whole genome shotgun (WGS) entry which is preliminary data.</text>
</comment>
<dbReference type="InterPro" id="IPR011545">
    <property type="entry name" value="DEAD/DEAH_box_helicase_dom"/>
</dbReference>
<comment type="similarity">
    <text evidence="7">Belongs to the DEAD box helicase family.</text>
</comment>
<name>A0ABP1R3M1_9HEXA</name>
<dbReference type="PROSITE" id="PS51192">
    <property type="entry name" value="HELICASE_ATP_BIND_1"/>
    <property type="match status" value="1"/>
</dbReference>
<evidence type="ECO:0000256" key="5">
    <source>
        <dbReference type="ARBA" id="ARBA00022840"/>
    </source>
</evidence>
<protein>
    <recommendedName>
        <fullName evidence="1">RNA helicase</fullName>
        <ecNumber evidence="1">3.6.4.13</ecNumber>
    </recommendedName>
</protein>
<dbReference type="Pfam" id="PF00270">
    <property type="entry name" value="DEAD"/>
    <property type="match status" value="1"/>
</dbReference>
<feature type="domain" description="DEAD-box RNA helicase Q" evidence="12">
    <location>
        <begin position="40"/>
        <end position="68"/>
    </location>
</feature>
<evidence type="ECO:0000313" key="14">
    <source>
        <dbReference type="Proteomes" id="UP001642540"/>
    </source>
</evidence>
<feature type="domain" description="Helicase ATP-binding" evidence="10">
    <location>
        <begin position="71"/>
        <end position="265"/>
    </location>
</feature>
<evidence type="ECO:0000256" key="4">
    <source>
        <dbReference type="ARBA" id="ARBA00022806"/>
    </source>
</evidence>
<keyword evidence="4 7" id="KW-0347">Helicase</keyword>
<organism evidence="13 14">
    <name type="scientific">Orchesella dallaii</name>
    <dbReference type="NCBI Taxonomy" id="48710"/>
    <lineage>
        <taxon>Eukaryota</taxon>
        <taxon>Metazoa</taxon>
        <taxon>Ecdysozoa</taxon>
        <taxon>Arthropoda</taxon>
        <taxon>Hexapoda</taxon>
        <taxon>Collembola</taxon>
        <taxon>Entomobryomorpha</taxon>
        <taxon>Entomobryoidea</taxon>
        <taxon>Orchesellidae</taxon>
        <taxon>Orchesellinae</taxon>
        <taxon>Orchesella</taxon>
    </lineage>
</organism>
<evidence type="ECO:0000256" key="1">
    <source>
        <dbReference type="ARBA" id="ARBA00012552"/>
    </source>
</evidence>
<evidence type="ECO:0000259" key="12">
    <source>
        <dbReference type="PROSITE" id="PS51195"/>
    </source>
</evidence>
<accession>A0ABP1R3M1</accession>
<proteinExistence type="inferred from homology"/>
<evidence type="ECO:0000256" key="8">
    <source>
        <dbReference type="SAM" id="Coils"/>
    </source>
</evidence>
<feature type="coiled-coil region" evidence="8">
    <location>
        <begin position="472"/>
        <end position="499"/>
    </location>
</feature>
<dbReference type="SMART" id="SM00490">
    <property type="entry name" value="HELICc"/>
    <property type="match status" value="1"/>
</dbReference>
<dbReference type="SUPFAM" id="SSF52540">
    <property type="entry name" value="P-loop containing nucleoside triphosphate hydrolases"/>
    <property type="match status" value="2"/>
</dbReference>
<dbReference type="SMART" id="SM00487">
    <property type="entry name" value="DEXDc"/>
    <property type="match status" value="1"/>
</dbReference>
<dbReference type="PROSITE" id="PS51194">
    <property type="entry name" value="HELICASE_CTER"/>
    <property type="match status" value="1"/>
</dbReference>
<dbReference type="CDD" id="cd18787">
    <property type="entry name" value="SF2_C_DEAD"/>
    <property type="match status" value="1"/>
</dbReference>
<dbReference type="InterPro" id="IPR000629">
    <property type="entry name" value="RNA-helicase_DEAD-box_CS"/>
</dbReference>
<evidence type="ECO:0000259" key="10">
    <source>
        <dbReference type="PROSITE" id="PS51192"/>
    </source>
</evidence>
<feature type="domain" description="Helicase C-terminal" evidence="11">
    <location>
        <begin position="277"/>
        <end position="425"/>
    </location>
</feature>
<dbReference type="InterPro" id="IPR001650">
    <property type="entry name" value="Helicase_C-like"/>
</dbReference>
<dbReference type="Proteomes" id="UP001642540">
    <property type="component" value="Unassembled WGS sequence"/>
</dbReference>
<dbReference type="PROSITE" id="PS00039">
    <property type="entry name" value="DEAD_ATP_HELICASE"/>
    <property type="match status" value="1"/>
</dbReference>
<feature type="compositionally biased region" description="Basic and acidic residues" evidence="9">
    <location>
        <begin position="645"/>
        <end position="659"/>
    </location>
</feature>
<dbReference type="EMBL" id="CAXLJM020000058">
    <property type="protein sequence ID" value="CAL8119140.1"/>
    <property type="molecule type" value="Genomic_DNA"/>
</dbReference>
<dbReference type="InterPro" id="IPR014014">
    <property type="entry name" value="RNA_helicase_DEAD_Q_motif"/>
</dbReference>
<keyword evidence="2 7" id="KW-0547">Nucleotide-binding</keyword>
<keyword evidence="5 7" id="KW-0067">ATP-binding</keyword>
<evidence type="ECO:0000256" key="9">
    <source>
        <dbReference type="SAM" id="MobiDB-lite"/>
    </source>
</evidence>
<evidence type="ECO:0000256" key="6">
    <source>
        <dbReference type="PROSITE-ProRule" id="PRU00552"/>
    </source>
</evidence>
<feature type="region of interest" description="Disordered" evidence="9">
    <location>
        <begin position="509"/>
        <end position="542"/>
    </location>
</feature>
<feature type="region of interest" description="Disordered" evidence="9">
    <location>
        <begin position="645"/>
        <end position="677"/>
    </location>
</feature>
<evidence type="ECO:0000256" key="3">
    <source>
        <dbReference type="ARBA" id="ARBA00022801"/>
    </source>
</evidence>
<dbReference type="Gene3D" id="3.40.50.300">
    <property type="entry name" value="P-loop containing nucleotide triphosphate hydrolases"/>
    <property type="match status" value="2"/>
</dbReference>
<dbReference type="EC" id="3.6.4.13" evidence="1"/>
<gene>
    <name evidence="13" type="ORF">ODALV1_LOCUS18411</name>
</gene>
<reference evidence="13 14" key="1">
    <citation type="submission" date="2024-08" db="EMBL/GenBank/DDBJ databases">
        <authorList>
            <person name="Cucini C."/>
            <person name="Frati F."/>
        </authorList>
    </citation>
    <scope>NUCLEOTIDE SEQUENCE [LARGE SCALE GENOMIC DNA]</scope>
</reference>
<feature type="coiled-coil region" evidence="8">
    <location>
        <begin position="693"/>
        <end position="761"/>
    </location>
</feature>
<evidence type="ECO:0000256" key="7">
    <source>
        <dbReference type="RuleBase" id="RU000492"/>
    </source>
</evidence>
<keyword evidence="14" id="KW-1185">Reference proteome</keyword>
<feature type="short sequence motif" description="Q motif" evidence="6">
    <location>
        <begin position="40"/>
        <end position="68"/>
    </location>
</feature>
<evidence type="ECO:0000259" key="11">
    <source>
        <dbReference type="PROSITE" id="PS51194"/>
    </source>
</evidence>
<evidence type="ECO:0000313" key="13">
    <source>
        <dbReference type="EMBL" id="CAL8119140.1"/>
    </source>
</evidence>
<dbReference type="Pfam" id="PF00271">
    <property type="entry name" value="Helicase_C"/>
    <property type="match status" value="1"/>
</dbReference>
<dbReference type="PROSITE" id="PS51195">
    <property type="entry name" value="Q_MOTIF"/>
    <property type="match status" value="1"/>
</dbReference>
<dbReference type="InterPro" id="IPR014001">
    <property type="entry name" value="Helicase_ATP-bd"/>
</dbReference>
<keyword evidence="8" id="KW-0175">Coiled coil</keyword>
<sequence length="778" mass="87358">MSGSSGQKLTFEGEELDYNTDRDIQYCIRGSNKKSSINSFSDTQLGLNGRLLHNMNKAGLKKPTPIQRHGMPQLVAGLDVMCCSHTGSGKTAAYLLPIINSIVGEASASRSADKGSSSSSEKTSGAKPTALILTPTRELFMRISMDANMFGEGLPVYSFAVFGGQLLGYELEILKEGRVDILVATPGRLLHLLSEFGVLTLGKIQYFVVDEADEMFDRGFFSNIRNIVDQFLIPKEERINALFSATFPNQIQYFAKKQLRSGFIFVVIGILGGASPDICQEIVCASRAEKKMKLEKIVQDLEATEKKCYLFFSEYKVSGIHSDLTQGERSQALKDFDAGRSTILIATSVAARGLNIRGIDLVLNYDLPKDINEYIQRIGRTGRVGVVGESISFFDEDTDEDLAKALVDALTSGNQSVPTFLSEFCSVADGEEFGSSEEALLFGMRVMFPESLELKQEASVLDIGIGPLREIVSELESRYQDLLNENTALKQDVDRWKIREASLLDKSNEVNPEEMKRLETKVDDPKKEMQSTQETSKEQQLENKNLKELKVLRLQIMTLETANHLLKKENERPSNDNKKVADEMEKLRAQLQTTQLELANLKNSQVCRDMEQVSKEMDKAGKLLEEQKNTVMAVQSIASKYNNEKQYQDVQKEQEERGIAKPGQPEGSANNVKIEDNDITDVREKNFERDAQIKKLRGEIAILKRDANLAKANCRMRNRIKNLRKELSSTKAQNTEAEGQKKKLQLKCRKLEESVEEKDVRFAAMKSQYEDHLIHLQE</sequence>
<keyword evidence="3 7" id="KW-0378">Hydrolase</keyword>
<dbReference type="PANTHER" id="PTHR47958">
    <property type="entry name" value="ATP-DEPENDENT RNA HELICASE DBP3"/>
    <property type="match status" value="1"/>
</dbReference>